<dbReference type="Proteomes" id="UP000039437">
    <property type="component" value="Unassembled WGS sequence"/>
</dbReference>
<proteinExistence type="predicted"/>
<name>A0A0U1MT89_STAAU</name>
<organism evidence="1 2">
    <name type="scientific">Staphylococcus aureus</name>
    <dbReference type="NCBI Taxonomy" id="1280"/>
    <lineage>
        <taxon>Bacteria</taxon>
        <taxon>Bacillati</taxon>
        <taxon>Bacillota</taxon>
        <taxon>Bacilli</taxon>
        <taxon>Bacillales</taxon>
        <taxon>Staphylococcaceae</taxon>
        <taxon>Staphylococcus</taxon>
    </lineage>
</organism>
<reference evidence="1 2" key="1">
    <citation type="submission" date="2015-04" db="EMBL/GenBank/DDBJ databases">
        <authorList>
            <person name="Syromyatnikov M.Y."/>
            <person name="Popov V.N."/>
        </authorList>
    </citation>
    <scope>NUCLEOTIDE SEQUENCE [LARGE SCALE GENOMIC DNA]</scope>
    <source>
        <strain evidence="1 2">AH1</strain>
    </source>
</reference>
<accession>A0A0U1MT89</accession>
<evidence type="ECO:0000313" key="2">
    <source>
        <dbReference type="Proteomes" id="UP000039437"/>
    </source>
</evidence>
<gene>
    <name evidence="1" type="ORF">BN1321_420012</name>
</gene>
<sequence>MSVHFLKYRKMITYNIYSDVFTNNGSKQYKMITQKFPSTR</sequence>
<evidence type="ECO:0000313" key="1">
    <source>
        <dbReference type="EMBL" id="CRI18835.1"/>
    </source>
</evidence>
<dbReference type="AlphaFoldDB" id="A0A0U1MT89"/>
<dbReference type="EMBL" id="CVOQ01000037">
    <property type="protein sequence ID" value="CRI18835.1"/>
    <property type="molecule type" value="Genomic_DNA"/>
</dbReference>
<protein>
    <submittedName>
        <fullName evidence="1">Uncharacterized protein</fullName>
    </submittedName>
</protein>